<comment type="caution">
    <text evidence="2">The sequence shown here is derived from an EMBL/GenBank/DDBJ whole genome shotgun (WGS) entry which is preliminary data.</text>
</comment>
<proteinExistence type="inferred from homology"/>
<dbReference type="InterPro" id="IPR029058">
    <property type="entry name" value="AB_hydrolase_fold"/>
</dbReference>
<accession>A0ABR0PDV4</accession>
<evidence type="ECO:0000256" key="1">
    <source>
        <dbReference type="ARBA" id="ARBA00009431"/>
    </source>
</evidence>
<dbReference type="Pfam" id="PF00450">
    <property type="entry name" value="Peptidase_S10"/>
    <property type="match status" value="1"/>
</dbReference>
<dbReference type="PANTHER" id="PTHR11802">
    <property type="entry name" value="SERINE PROTEASE FAMILY S10 SERINE CARBOXYPEPTIDASE"/>
    <property type="match status" value="1"/>
</dbReference>
<dbReference type="SUPFAM" id="SSF53474">
    <property type="entry name" value="alpha/beta-Hydrolases"/>
    <property type="match status" value="1"/>
</dbReference>
<sequence length="331" mass="38170">MKIGNIRTHRCLSSLLDEILSLYESFTGIDAVTQPVLNFKGYLVGNGFTNVEFDGNSFVPFAYGMDLISDYLYEEVTNECTGNFYNPHNDTCEMKLEKVDELGETDKPLAVLKRMFGRAWPFRAPVRDGIVLMWPELLNRQSVPCTNDEVATAWLNDGAVRKAIHAEGVSTLKLLSLQVPQNDKIFYHHDDGSMIKYHKNLTSRGYWALIFNEDDDMCVPFTGSEAWTRSIGYKIVDEWRPWIYNGQVAGYLQGYENNLTFLTIKWFREQGILCQIINLKKHCIFTPDSWQRNLYGFVLSFLFKFKVLISLRRVKLVDSSTSRPRMTSQTK</sequence>
<dbReference type="Proteomes" id="UP001358586">
    <property type="component" value="Chromosome 7"/>
</dbReference>
<gene>
    <name evidence="2" type="ORF">PVK06_024451</name>
</gene>
<protein>
    <submittedName>
        <fullName evidence="2">Uncharacterized protein</fullName>
    </submittedName>
</protein>
<evidence type="ECO:0000313" key="2">
    <source>
        <dbReference type="EMBL" id="KAK5819450.1"/>
    </source>
</evidence>
<dbReference type="EMBL" id="JARKNE010000007">
    <property type="protein sequence ID" value="KAK5819450.1"/>
    <property type="molecule type" value="Genomic_DNA"/>
</dbReference>
<dbReference type="Gene3D" id="3.40.50.12670">
    <property type="match status" value="1"/>
</dbReference>
<keyword evidence="3" id="KW-1185">Reference proteome</keyword>
<name>A0ABR0PDV4_GOSAR</name>
<reference evidence="2 3" key="1">
    <citation type="submission" date="2023-03" db="EMBL/GenBank/DDBJ databases">
        <title>WGS of Gossypium arboreum.</title>
        <authorList>
            <person name="Yu D."/>
        </authorList>
    </citation>
    <scope>NUCLEOTIDE SEQUENCE [LARGE SCALE GENOMIC DNA]</scope>
    <source>
        <tissue evidence="2">Leaf</tissue>
    </source>
</reference>
<dbReference type="PANTHER" id="PTHR11802:SF254">
    <property type="entry name" value="SERINE CARBOXYPEPTIDASE-LIKE 20"/>
    <property type="match status" value="1"/>
</dbReference>
<evidence type="ECO:0000313" key="3">
    <source>
        <dbReference type="Proteomes" id="UP001358586"/>
    </source>
</evidence>
<dbReference type="InterPro" id="IPR001563">
    <property type="entry name" value="Peptidase_S10"/>
</dbReference>
<organism evidence="2 3">
    <name type="scientific">Gossypium arboreum</name>
    <name type="common">Tree cotton</name>
    <name type="synonym">Gossypium nanking</name>
    <dbReference type="NCBI Taxonomy" id="29729"/>
    <lineage>
        <taxon>Eukaryota</taxon>
        <taxon>Viridiplantae</taxon>
        <taxon>Streptophyta</taxon>
        <taxon>Embryophyta</taxon>
        <taxon>Tracheophyta</taxon>
        <taxon>Spermatophyta</taxon>
        <taxon>Magnoliopsida</taxon>
        <taxon>eudicotyledons</taxon>
        <taxon>Gunneridae</taxon>
        <taxon>Pentapetalae</taxon>
        <taxon>rosids</taxon>
        <taxon>malvids</taxon>
        <taxon>Malvales</taxon>
        <taxon>Malvaceae</taxon>
        <taxon>Malvoideae</taxon>
        <taxon>Gossypium</taxon>
    </lineage>
</organism>
<dbReference type="Gene3D" id="3.40.50.1820">
    <property type="entry name" value="alpha/beta hydrolase"/>
    <property type="match status" value="1"/>
</dbReference>
<comment type="similarity">
    <text evidence="1">Belongs to the peptidase S10 family.</text>
</comment>